<gene>
    <name evidence="3" type="ORF">BECKH772A_GA0070896_100316</name>
    <name evidence="4" type="ORF">BECKH772B_GA0070898_100306</name>
    <name evidence="5" type="ORF">BECKH772C_GA0070978_100306</name>
</gene>
<feature type="domain" description="Minimal SLOG" evidence="2">
    <location>
        <begin position="17"/>
        <end position="58"/>
    </location>
</feature>
<proteinExistence type="predicted"/>
<evidence type="ECO:0008006" key="6">
    <source>
        <dbReference type="Google" id="ProtNLM"/>
    </source>
</evidence>
<protein>
    <recommendedName>
        <fullName evidence="6">DUF4326 domain-containing protein</fullName>
    </recommendedName>
</protein>
<dbReference type="InterPro" id="IPR025475">
    <property type="entry name" value="DUF4326"/>
</dbReference>
<feature type="domain" description="DUF4326" evidence="1">
    <location>
        <begin position="61"/>
        <end position="135"/>
    </location>
</feature>
<dbReference type="EMBL" id="CAADFJ010000030">
    <property type="protein sequence ID" value="VFJ99243.1"/>
    <property type="molecule type" value="Genomic_DNA"/>
</dbReference>
<name>A0A450UIU6_9GAMM</name>
<sequence>MTRVFTMPLHRPWTFDHLENITHAIIFNDGETLDHLIEKTKRIGIRSGIINIAITKVVNIDKDKKYDVYIGRGSTWGNPYAIGFDGNDREEAIRKFKYDFDRDFLRFNKREVIALKGKALGCHCKPAPCHGDVIAAYLNSSDDQRYA</sequence>
<evidence type="ECO:0000259" key="1">
    <source>
        <dbReference type="Pfam" id="PF14216"/>
    </source>
</evidence>
<dbReference type="Pfam" id="PF14216">
    <property type="entry name" value="DUF4326"/>
    <property type="match status" value="1"/>
</dbReference>
<evidence type="ECO:0000313" key="5">
    <source>
        <dbReference type="EMBL" id="VFJ99243.1"/>
    </source>
</evidence>
<organism evidence="4">
    <name type="scientific">Candidatus Kentrum eta</name>
    <dbReference type="NCBI Taxonomy" id="2126337"/>
    <lineage>
        <taxon>Bacteria</taxon>
        <taxon>Pseudomonadati</taxon>
        <taxon>Pseudomonadota</taxon>
        <taxon>Gammaproteobacteria</taxon>
        <taxon>Candidatus Kentrum</taxon>
    </lineage>
</organism>
<accession>A0A450UIU6</accession>
<reference evidence="4" key="1">
    <citation type="submission" date="2019-02" db="EMBL/GenBank/DDBJ databases">
        <authorList>
            <person name="Gruber-Vodicka R. H."/>
            <person name="Seah K. B. B."/>
        </authorList>
    </citation>
    <scope>NUCLEOTIDE SEQUENCE</scope>
    <source>
        <strain evidence="5">BECK_SA2B12</strain>
        <strain evidence="3">BECK_SA2B15</strain>
        <strain evidence="4">BECK_SA2B20</strain>
    </source>
</reference>
<dbReference type="EMBL" id="CAADFI010000030">
    <property type="protein sequence ID" value="VFJ92471.1"/>
    <property type="molecule type" value="Genomic_DNA"/>
</dbReference>
<dbReference type="AlphaFoldDB" id="A0A450UIU6"/>
<evidence type="ECO:0000313" key="4">
    <source>
        <dbReference type="EMBL" id="VFJ92471.1"/>
    </source>
</evidence>
<evidence type="ECO:0000313" key="3">
    <source>
        <dbReference type="EMBL" id="VFJ91416.1"/>
    </source>
</evidence>
<evidence type="ECO:0000259" key="2">
    <source>
        <dbReference type="Pfam" id="PF22565"/>
    </source>
</evidence>
<dbReference type="InterPro" id="IPR054452">
    <property type="entry name" value="mSLOG_dom"/>
</dbReference>
<dbReference type="EMBL" id="CAADFG010000031">
    <property type="protein sequence ID" value="VFJ91416.1"/>
    <property type="molecule type" value="Genomic_DNA"/>
</dbReference>
<dbReference type="Pfam" id="PF22565">
    <property type="entry name" value="mSLOG"/>
    <property type="match status" value="1"/>
</dbReference>